<protein>
    <recommendedName>
        <fullName evidence="2">DUF3501 domain-containing protein</fullName>
    </recommendedName>
</protein>
<name>A0A3B0WHV5_9ZZZZ</name>
<accession>A0A3B0WHV5</accession>
<gene>
    <name evidence="1" type="ORF">MNBD_GAMMA06-1800</name>
</gene>
<dbReference type="InterPro" id="IPR021890">
    <property type="entry name" value="DUF3501"/>
</dbReference>
<evidence type="ECO:0000313" key="1">
    <source>
        <dbReference type="EMBL" id="VAW50892.1"/>
    </source>
</evidence>
<reference evidence="1" key="1">
    <citation type="submission" date="2018-06" db="EMBL/GenBank/DDBJ databases">
        <authorList>
            <person name="Zhirakovskaya E."/>
        </authorList>
    </citation>
    <scope>NUCLEOTIDE SEQUENCE</scope>
</reference>
<organism evidence="1">
    <name type="scientific">hydrothermal vent metagenome</name>
    <dbReference type="NCBI Taxonomy" id="652676"/>
    <lineage>
        <taxon>unclassified sequences</taxon>
        <taxon>metagenomes</taxon>
        <taxon>ecological metagenomes</taxon>
    </lineage>
</organism>
<evidence type="ECO:0008006" key="2">
    <source>
        <dbReference type="Google" id="ProtNLM"/>
    </source>
</evidence>
<dbReference type="EMBL" id="UOFD01000020">
    <property type="protein sequence ID" value="VAW50892.1"/>
    <property type="molecule type" value="Genomic_DNA"/>
</dbReference>
<dbReference type="AlphaFoldDB" id="A0A3B0WHV5"/>
<proteinExistence type="predicted"/>
<dbReference type="Pfam" id="PF12007">
    <property type="entry name" value="DUF3501"/>
    <property type="match status" value="1"/>
</dbReference>
<sequence>MQKLTRKDLYSLEEYAAMRDDYRKKIMAHKKNRRLELGENILLSFEDKLIMQYQVQEMLKAEKIFEADGIEEELAAYNPLIPDGTNWKATMLIQYPDVEERQKKLTQLIGIENKIWLQVEGFDKVYAIADEDLERDTEEKTSAVHFMRYELDGDMVNAVKTGAAISAGVEHENYQTTVSPITANVRNSLASDLA</sequence>